<accession>E8R1M0</accession>
<dbReference type="AlphaFoldDB" id="E8R1M0"/>
<organism evidence="3 4">
    <name type="scientific">Isosphaera pallida (strain ATCC 43644 / DSM 9630 / IS1B)</name>
    <dbReference type="NCBI Taxonomy" id="575540"/>
    <lineage>
        <taxon>Bacteria</taxon>
        <taxon>Pseudomonadati</taxon>
        <taxon>Planctomycetota</taxon>
        <taxon>Planctomycetia</taxon>
        <taxon>Isosphaerales</taxon>
        <taxon>Isosphaeraceae</taxon>
        <taxon>Isosphaera</taxon>
    </lineage>
</organism>
<dbReference type="InParanoid" id="E8R1M0"/>
<reference key="1">
    <citation type="submission" date="2010-11" db="EMBL/GenBank/DDBJ databases">
        <title>The complete sequence of chromosome of Isophaera pallida ATCC 43644.</title>
        <authorList>
            <consortium name="US DOE Joint Genome Institute (JGI-PGF)"/>
            <person name="Lucas S."/>
            <person name="Copeland A."/>
            <person name="Lapidus A."/>
            <person name="Bruce D."/>
            <person name="Goodwin L."/>
            <person name="Pitluck S."/>
            <person name="Kyrpides N."/>
            <person name="Mavromatis K."/>
            <person name="Pagani I."/>
            <person name="Ivanova N."/>
            <person name="Saunders E."/>
            <person name="Brettin T."/>
            <person name="Detter J.C."/>
            <person name="Han C."/>
            <person name="Tapia R."/>
            <person name="Land M."/>
            <person name="Hauser L."/>
            <person name="Markowitz V."/>
            <person name="Cheng J.-F."/>
            <person name="Hugenholtz P."/>
            <person name="Woyke T."/>
            <person name="Wu D."/>
            <person name="Eisen J.A."/>
        </authorList>
    </citation>
    <scope>NUCLEOTIDE SEQUENCE</scope>
    <source>
        <strain>ATCC 43644</strain>
    </source>
</reference>
<dbReference type="EMBL" id="CP002353">
    <property type="protein sequence ID" value="ADV63438.1"/>
    <property type="molecule type" value="Genomic_DNA"/>
</dbReference>
<dbReference type="STRING" id="575540.Isop_2873"/>
<feature type="chain" id="PRO_5003226282" evidence="1">
    <location>
        <begin position="24"/>
        <end position="426"/>
    </location>
</feature>
<proteinExistence type="predicted"/>
<dbReference type="OrthoDB" id="292013at2"/>
<evidence type="ECO:0000313" key="4">
    <source>
        <dbReference type="Proteomes" id="UP000008631"/>
    </source>
</evidence>
<keyword evidence="1" id="KW-0732">Signal</keyword>
<evidence type="ECO:0000259" key="2">
    <source>
        <dbReference type="Pfam" id="PF03372"/>
    </source>
</evidence>
<dbReference type="InterPro" id="IPR036691">
    <property type="entry name" value="Endo/exonu/phosph_ase_sf"/>
</dbReference>
<gene>
    <name evidence="3" type="ordered locus">Isop_2873</name>
</gene>
<keyword evidence="3" id="KW-0255">Endonuclease</keyword>
<sequence>MTGRGRVFSAVLLMACWSCPLNAQEPLVPPKPPGCIRVATFNVSLNRPQAGGLIASLATPDDPQARVIAEVIQRVAPDVILLNEFDYDPDGVALDAFQTRYLAVSQNGAPPRIFPHHLIGPVNTGVPSGRDLDKNGQIVGQPGQRGYGEDCLGYGQHPGQYGMALLSVYPIRREALRDFQTVLWSDMPNPMLPRNPQGNPWYDAEDLKVFRLSSKSHWDVPIDIDGVSLNILASHPTPPAFDGPERRNVARNHDEIRLWADYLSGPPKSSWLNAKGVHGSLEPPRWFAILGDLNSDPFDPPGSLNAIRQLLEHPRVDASFRPESPGAVEAARIQGQANRDHQGDPRYDTADFDDRAVGNLRVDYVLPARGLTVRGGGVVWPRSDSPWARLVDPETSSDHHLVYLDLDWPPRAEPTAEPVRYSTPIP</sequence>
<keyword evidence="4" id="KW-1185">Reference proteome</keyword>
<reference evidence="3 4" key="2">
    <citation type="journal article" date="2011" name="Stand. Genomic Sci.">
        <title>Complete genome sequence of Isosphaera pallida type strain (IS1B).</title>
        <authorList>
            <consortium name="US DOE Joint Genome Institute (JGI-PGF)"/>
            <person name="Goker M."/>
            <person name="Cleland D."/>
            <person name="Saunders E."/>
            <person name="Lapidus A."/>
            <person name="Nolan M."/>
            <person name="Lucas S."/>
            <person name="Hammon N."/>
            <person name="Deshpande S."/>
            <person name="Cheng J.F."/>
            <person name="Tapia R."/>
            <person name="Han C."/>
            <person name="Goodwin L."/>
            <person name="Pitluck S."/>
            <person name="Liolios K."/>
            <person name="Pagani I."/>
            <person name="Ivanova N."/>
            <person name="Mavromatis K."/>
            <person name="Pati A."/>
            <person name="Chen A."/>
            <person name="Palaniappan K."/>
            <person name="Land M."/>
            <person name="Hauser L."/>
            <person name="Chang Y.J."/>
            <person name="Jeffries C.D."/>
            <person name="Detter J.C."/>
            <person name="Beck B."/>
            <person name="Woyke T."/>
            <person name="Bristow J."/>
            <person name="Eisen J.A."/>
            <person name="Markowitz V."/>
            <person name="Hugenholtz P."/>
            <person name="Kyrpides N.C."/>
            <person name="Klenk H.P."/>
        </authorList>
    </citation>
    <scope>NUCLEOTIDE SEQUENCE [LARGE SCALE GENOMIC DNA]</scope>
    <source>
        <strain evidence="4">ATCC 43644 / DSM 9630 / IS1B</strain>
    </source>
</reference>
<dbReference type="GO" id="GO:0004519">
    <property type="term" value="F:endonuclease activity"/>
    <property type="evidence" value="ECO:0007669"/>
    <property type="project" value="UniProtKB-KW"/>
</dbReference>
<dbReference type="RefSeq" id="WP_013565726.1">
    <property type="nucleotide sequence ID" value="NC_014962.1"/>
</dbReference>
<evidence type="ECO:0000313" key="3">
    <source>
        <dbReference type="EMBL" id="ADV63438.1"/>
    </source>
</evidence>
<dbReference type="Gene3D" id="3.60.10.10">
    <property type="entry name" value="Endonuclease/exonuclease/phosphatase"/>
    <property type="match status" value="1"/>
</dbReference>
<dbReference type="KEGG" id="ipa:Isop_2873"/>
<dbReference type="InterPro" id="IPR005135">
    <property type="entry name" value="Endo/exonuclease/phosphatase"/>
</dbReference>
<dbReference type="Pfam" id="PF03372">
    <property type="entry name" value="Exo_endo_phos"/>
    <property type="match status" value="1"/>
</dbReference>
<keyword evidence="3" id="KW-0378">Hydrolase</keyword>
<evidence type="ECO:0000256" key="1">
    <source>
        <dbReference type="SAM" id="SignalP"/>
    </source>
</evidence>
<dbReference type="eggNOG" id="COG4222">
    <property type="taxonomic scope" value="Bacteria"/>
</dbReference>
<keyword evidence="3" id="KW-0540">Nuclease</keyword>
<dbReference type="SUPFAM" id="SSF56219">
    <property type="entry name" value="DNase I-like"/>
    <property type="match status" value="1"/>
</dbReference>
<name>E8R1M0_ISOPI</name>
<protein>
    <submittedName>
        <fullName evidence="3">Endonuclease/exonuclease/phosphatase</fullName>
    </submittedName>
</protein>
<feature type="signal peptide" evidence="1">
    <location>
        <begin position="1"/>
        <end position="23"/>
    </location>
</feature>
<dbReference type="Proteomes" id="UP000008631">
    <property type="component" value="Chromosome"/>
</dbReference>
<dbReference type="HOGENOM" id="CLU_042670_1_0_0"/>
<feature type="domain" description="Endonuclease/exonuclease/phosphatase" evidence="2">
    <location>
        <begin position="39"/>
        <end position="399"/>
    </location>
</feature>